<comment type="caution">
    <text evidence="5">The sequence shown here is derived from an EMBL/GenBank/DDBJ whole genome shotgun (WGS) entry which is preliminary data.</text>
</comment>
<evidence type="ECO:0000313" key="6">
    <source>
        <dbReference type="Proteomes" id="UP000534783"/>
    </source>
</evidence>
<evidence type="ECO:0000256" key="2">
    <source>
        <dbReference type="ARBA" id="ARBA00022695"/>
    </source>
</evidence>
<dbReference type="InterPro" id="IPR029044">
    <property type="entry name" value="Nucleotide-diphossugar_trans"/>
</dbReference>
<dbReference type="NCBIfam" id="TIGR00466">
    <property type="entry name" value="kdsB"/>
    <property type="match status" value="1"/>
</dbReference>
<name>A0A7X6DS85_9BACT</name>
<keyword evidence="6" id="KW-1185">Reference proteome</keyword>
<dbReference type="EMBL" id="VTOW01000003">
    <property type="protein sequence ID" value="NKE72436.1"/>
    <property type="molecule type" value="Genomic_DNA"/>
</dbReference>
<dbReference type="PANTHER" id="PTHR42866">
    <property type="entry name" value="3-DEOXY-MANNO-OCTULOSONATE CYTIDYLYLTRANSFERASE"/>
    <property type="match status" value="1"/>
</dbReference>
<evidence type="ECO:0000256" key="1">
    <source>
        <dbReference type="ARBA" id="ARBA00022679"/>
    </source>
</evidence>
<dbReference type="Proteomes" id="UP000534783">
    <property type="component" value="Unassembled WGS sequence"/>
</dbReference>
<comment type="catalytic activity">
    <reaction evidence="4">
        <text>3-deoxy-alpha-D-manno-oct-2-ulosonate + CTP = CMP-3-deoxy-beta-D-manno-octulosonate + diphosphate</text>
        <dbReference type="Rhea" id="RHEA:23448"/>
        <dbReference type="ChEBI" id="CHEBI:33019"/>
        <dbReference type="ChEBI" id="CHEBI:37563"/>
        <dbReference type="ChEBI" id="CHEBI:85986"/>
        <dbReference type="ChEBI" id="CHEBI:85987"/>
        <dbReference type="EC" id="2.7.7.38"/>
    </reaction>
</comment>
<evidence type="ECO:0000256" key="4">
    <source>
        <dbReference type="HAMAP-Rule" id="MF_00057"/>
    </source>
</evidence>
<dbReference type="CDD" id="cd02517">
    <property type="entry name" value="CMP-KDO-Synthetase"/>
    <property type="match status" value="1"/>
</dbReference>
<keyword evidence="1 4" id="KW-0808">Transferase</keyword>
<keyword evidence="3 4" id="KW-0448">Lipopolysaccharide biosynthesis</keyword>
<evidence type="ECO:0000313" key="5">
    <source>
        <dbReference type="EMBL" id="NKE72436.1"/>
    </source>
</evidence>
<comment type="similarity">
    <text evidence="4">Belongs to the KdsB family.</text>
</comment>
<dbReference type="Pfam" id="PF02348">
    <property type="entry name" value="CTP_transf_3"/>
    <property type="match status" value="1"/>
</dbReference>
<dbReference type="InterPro" id="IPR004528">
    <property type="entry name" value="KdsB"/>
</dbReference>
<sequence>MKMTADSVLVVIPARYPSTRFPGKPLADLNGKPMIQHVWERATAAKRPNRILVATDDERIAQAVRRFGGEVMMTSSDHRTGTERVAEVAAQFPALQVMNLQGDLPLFQPATLDRLIESGGKLIQRGEADLITAKSAITSEEEVFSPHSVKVVSNEREEALYFSRSPIPYVEKDAFSKKGAFTFYKHYGIYLYHKDFLLHIAKSPEGSLEKMERLEQLRVLEQGGRVRVLEIEKEEARFFWEVNTPEDLVKAKEILNADSSRNLALGGFQ</sequence>
<dbReference type="NCBIfam" id="NF003950">
    <property type="entry name" value="PRK05450.1-3"/>
    <property type="match status" value="1"/>
</dbReference>
<dbReference type="EC" id="2.7.7.38" evidence="4"/>
<dbReference type="UniPathway" id="UPA00358">
    <property type="reaction ID" value="UER00476"/>
</dbReference>
<proteinExistence type="inferred from homology"/>
<dbReference type="RefSeq" id="WP_168062067.1">
    <property type="nucleotide sequence ID" value="NZ_VTOW01000003.1"/>
</dbReference>
<keyword evidence="4" id="KW-0963">Cytoplasm</keyword>
<dbReference type="AlphaFoldDB" id="A0A7X6DS85"/>
<keyword evidence="2 4" id="KW-0548">Nucleotidyltransferase</keyword>
<gene>
    <name evidence="4 5" type="primary">kdsB</name>
    <name evidence="5" type="ORF">MNODULE_16920</name>
</gene>
<dbReference type="HAMAP" id="MF_00057">
    <property type="entry name" value="KdsB"/>
    <property type="match status" value="1"/>
</dbReference>
<reference evidence="5 6" key="1">
    <citation type="journal article" date="2020" name="Nature">
        <title>Bacterial chemolithoautotrophy via manganese oxidation.</title>
        <authorList>
            <person name="Yu H."/>
            <person name="Leadbetter J.R."/>
        </authorList>
    </citation>
    <scope>NUCLEOTIDE SEQUENCE [LARGE SCALE GENOMIC DNA]</scope>
    <source>
        <strain evidence="5 6">Mn-1</strain>
    </source>
</reference>
<dbReference type="GO" id="GO:0009103">
    <property type="term" value="P:lipopolysaccharide biosynthetic process"/>
    <property type="evidence" value="ECO:0007669"/>
    <property type="project" value="UniProtKB-UniRule"/>
</dbReference>
<organism evidence="5 6">
    <name type="scientific">Candidatus Manganitrophus noduliformans</name>
    <dbReference type="NCBI Taxonomy" id="2606439"/>
    <lineage>
        <taxon>Bacteria</taxon>
        <taxon>Pseudomonadati</taxon>
        <taxon>Nitrospirota</taxon>
        <taxon>Nitrospiria</taxon>
        <taxon>Candidatus Troglogloeales</taxon>
        <taxon>Candidatus Manganitrophaceae</taxon>
        <taxon>Candidatus Manganitrophus</taxon>
    </lineage>
</organism>
<accession>A0A7X6DS85</accession>
<comment type="pathway">
    <text evidence="4">Nucleotide-sugar biosynthesis; CMP-3-deoxy-D-manno-octulosonate biosynthesis; CMP-3-deoxy-D-manno-octulosonate from 3-deoxy-D-manno-octulosonate and CTP: step 1/1.</text>
</comment>
<comment type="function">
    <text evidence="4">Activates KDO (a required 8-carbon sugar) for incorporation into bacterial lipopolysaccharide in Gram-negative bacteria.</text>
</comment>
<dbReference type="GO" id="GO:0033468">
    <property type="term" value="P:CMP-keto-3-deoxy-D-manno-octulosonic acid biosynthetic process"/>
    <property type="evidence" value="ECO:0007669"/>
    <property type="project" value="UniProtKB-UniRule"/>
</dbReference>
<comment type="subcellular location">
    <subcellularLocation>
        <location evidence="4">Cytoplasm</location>
    </subcellularLocation>
</comment>
<dbReference type="GO" id="GO:0008690">
    <property type="term" value="F:3-deoxy-manno-octulosonate cytidylyltransferase activity"/>
    <property type="evidence" value="ECO:0007669"/>
    <property type="project" value="UniProtKB-UniRule"/>
</dbReference>
<dbReference type="PANTHER" id="PTHR42866:SF2">
    <property type="entry name" value="3-DEOXY-MANNO-OCTULOSONATE CYTIDYLYLTRANSFERASE, MITOCHONDRIAL"/>
    <property type="match status" value="1"/>
</dbReference>
<dbReference type="Gene3D" id="3.90.550.10">
    <property type="entry name" value="Spore Coat Polysaccharide Biosynthesis Protein SpsA, Chain A"/>
    <property type="match status" value="1"/>
</dbReference>
<dbReference type="GO" id="GO:0005829">
    <property type="term" value="C:cytosol"/>
    <property type="evidence" value="ECO:0007669"/>
    <property type="project" value="TreeGrafter"/>
</dbReference>
<evidence type="ECO:0000256" key="3">
    <source>
        <dbReference type="ARBA" id="ARBA00022985"/>
    </source>
</evidence>
<dbReference type="NCBIfam" id="NF003952">
    <property type="entry name" value="PRK05450.1-5"/>
    <property type="match status" value="1"/>
</dbReference>
<dbReference type="NCBIfam" id="NF009905">
    <property type="entry name" value="PRK13368.1"/>
    <property type="match status" value="1"/>
</dbReference>
<dbReference type="InterPro" id="IPR003329">
    <property type="entry name" value="Cytidylyl_trans"/>
</dbReference>
<protein>
    <recommendedName>
        <fullName evidence="4">3-deoxy-manno-octulosonate cytidylyltransferase</fullName>
        <ecNumber evidence="4">2.7.7.38</ecNumber>
    </recommendedName>
    <alternativeName>
        <fullName evidence="4">CMP-2-keto-3-deoxyoctulosonic acid synthase</fullName>
        <shortName evidence="4">CKS</shortName>
        <shortName evidence="4">CMP-KDO synthase</shortName>
    </alternativeName>
</protein>
<dbReference type="SUPFAM" id="SSF53448">
    <property type="entry name" value="Nucleotide-diphospho-sugar transferases"/>
    <property type="match status" value="1"/>
</dbReference>